<keyword evidence="1" id="KW-0812">Transmembrane</keyword>
<accession>A0ABY2KHP0</accession>
<sequence length="105" mass="12447">MVEEKYVGTKAFEEFKEHVDSRFNHLEQNSNETIDSNYKSLNLTIQNMFFQIKEEIHKIYMNEIRFIIITSLSIVALLLPIILFTIKLDKKSYAIEYIFCGVTFL</sequence>
<evidence type="ECO:0000256" key="1">
    <source>
        <dbReference type="SAM" id="Phobius"/>
    </source>
</evidence>
<comment type="caution">
    <text evidence="2">The sequence shown here is derived from an EMBL/GenBank/DDBJ whole genome shotgun (WGS) entry which is preliminary data.</text>
</comment>
<proteinExistence type="predicted"/>
<protein>
    <submittedName>
        <fullName evidence="2">Uncharacterized protein</fullName>
    </submittedName>
</protein>
<dbReference type="EMBL" id="SRJF01000004">
    <property type="protein sequence ID" value="TGA79836.1"/>
    <property type="molecule type" value="Genomic_DNA"/>
</dbReference>
<name>A0ABY2KHP0_9STAP</name>
<evidence type="ECO:0000313" key="3">
    <source>
        <dbReference type="Proteomes" id="UP000298482"/>
    </source>
</evidence>
<organism evidence="2 3">
    <name type="scientific">Staphylococcus croceilyticus</name>
    <dbReference type="NCBI Taxonomy" id="319942"/>
    <lineage>
        <taxon>Bacteria</taxon>
        <taxon>Bacillati</taxon>
        <taxon>Bacillota</taxon>
        <taxon>Bacilli</taxon>
        <taxon>Bacillales</taxon>
        <taxon>Staphylococcaceae</taxon>
        <taxon>Staphylococcus</taxon>
    </lineage>
</organism>
<reference evidence="2 3" key="1">
    <citation type="submission" date="2019-04" db="EMBL/GenBank/DDBJ databases">
        <title>Genomic characterization of Staphylococcus petrasii strains.</title>
        <authorList>
            <person name="Vrbovska V."/>
            <person name="Kovarovic V."/>
            <person name="Maslanova I."/>
            <person name="Indrakova A."/>
            <person name="Petras P."/>
            <person name="Sedo O."/>
            <person name="Svec P."/>
            <person name="Fisarova L."/>
            <person name="Sedlacek I."/>
            <person name="Doskar J."/>
            <person name="Pantucek R."/>
        </authorList>
    </citation>
    <scope>NUCLEOTIDE SEQUENCE [LARGE SCALE GENOMIC DNA]</scope>
    <source>
        <strain evidence="2 3">CCM 8421</strain>
    </source>
</reference>
<keyword evidence="1" id="KW-0472">Membrane</keyword>
<dbReference type="RefSeq" id="WP_103329992.1">
    <property type="nucleotide sequence ID" value="NZ_PPRD01000145.1"/>
</dbReference>
<keyword evidence="3" id="KW-1185">Reference proteome</keyword>
<evidence type="ECO:0000313" key="2">
    <source>
        <dbReference type="EMBL" id="TGA79836.1"/>
    </source>
</evidence>
<feature type="transmembrane region" description="Helical" evidence="1">
    <location>
        <begin position="64"/>
        <end position="86"/>
    </location>
</feature>
<keyword evidence="1" id="KW-1133">Transmembrane helix</keyword>
<gene>
    <name evidence="2" type="ORF">E2556_04385</name>
</gene>
<dbReference type="Proteomes" id="UP000298482">
    <property type="component" value="Unassembled WGS sequence"/>
</dbReference>